<dbReference type="InParanoid" id="A0A517SAF5"/>
<evidence type="ECO:0000256" key="2">
    <source>
        <dbReference type="ARBA" id="ARBA00022737"/>
    </source>
</evidence>
<evidence type="ECO:0000259" key="5">
    <source>
        <dbReference type="Pfam" id="PF07635"/>
    </source>
</evidence>
<dbReference type="PROSITE" id="PS50294">
    <property type="entry name" value="WD_REPEATS_REGION"/>
    <property type="match status" value="2"/>
</dbReference>
<protein>
    <submittedName>
        <fullName evidence="6">WD domain, G-beta repeat</fullName>
    </submittedName>
</protein>
<dbReference type="PROSITE" id="PS50082">
    <property type="entry name" value="WD_REPEATS_2"/>
    <property type="match status" value="2"/>
</dbReference>
<dbReference type="GO" id="GO:0009055">
    <property type="term" value="F:electron transfer activity"/>
    <property type="evidence" value="ECO:0007669"/>
    <property type="project" value="InterPro"/>
</dbReference>
<dbReference type="PANTHER" id="PTHR19848">
    <property type="entry name" value="WD40 REPEAT PROTEIN"/>
    <property type="match status" value="1"/>
</dbReference>
<evidence type="ECO:0000313" key="6">
    <source>
        <dbReference type="EMBL" id="QDT53056.1"/>
    </source>
</evidence>
<sequence precursor="true">MIRRHLFAFAVASTCAVAAQATLAADAPRTVSFDEVRAVFRKRCASCHDEERTRGDLDLTSLEGVKAGSSSGPVIVPGKPDDSLVYTLAAHREDPKMPPGAPRIPQRELDLIRDWIARGISETELKPAAKPQVVLAKATPANSAEVTVAKGGLEPVKPWQQNAAVTALAVHPKSDLTAVAGLNQVLLYDDLSRPAIGALPFPEGKAFVLKFVRGGDVLLAGGGVGAESGRVVAFDVATRKRLFAIGDETDIVLAADLSPDGSLVAMGGPGRTVKIYRTSNGELLTTLKKHTDWILSLAYSPDGLLLASSDRFGGVQVWEAETGKIFDTLRGHSGQVTAVWWPASSDALATAGDDGTLRVWNMHDGSSKSVTNIGIGPILSATTNASGRVCLGGRQNAIAVLNSSLTLVATLPFNGEAVEVAATDSRVIAASASGGVEVIGLNDQADRSSLQIPVAAAIPSIAKAPIRRSQLQTAAIAVNDTSKSTPAIENAAQSIGLAGDRLAELRHSAALADAAVKATEAALATQRAVSERLNADIRRLEQSNHGSASPTTR</sequence>
<keyword evidence="1 3" id="KW-0853">WD repeat</keyword>
<dbReference type="PANTHER" id="PTHR19848:SF8">
    <property type="entry name" value="F-BOX AND WD REPEAT DOMAIN CONTAINING 7"/>
    <property type="match status" value="1"/>
</dbReference>
<dbReference type="SUPFAM" id="SSF46626">
    <property type="entry name" value="Cytochrome c"/>
    <property type="match status" value="1"/>
</dbReference>
<dbReference type="InterPro" id="IPR015943">
    <property type="entry name" value="WD40/YVTN_repeat-like_dom_sf"/>
</dbReference>
<feature type="repeat" description="WD" evidence="3">
    <location>
        <begin position="287"/>
        <end position="328"/>
    </location>
</feature>
<evidence type="ECO:0000313" key="7">
    <source>
        <dbReference type="Proteomes" id="UP000315700"/>
    </source>
</evidence>
<keyword evidence="4" id="KW-0732">Signal</keyword>
<feature type="repeat" description="WD" evidence="3">
    <location>
        <begin position="329"/>
        <end position="370"/>
    </location>
</feature>
<gene>
    <name evidence="6" type="ORF">Pan44_10710</name>
</gene>
<keyword evidence="7" id="KW-1185">Reference proteome</keyword>
<organism evidence="6 7">
    <name type="scientific">Caulifigura coniformis</name>
    <dbReference type="NCBI Taxonomy" id="2527983"/>
    <lineage>
        <taxon>Bacteria</taxon>
        <taxon>Pseudomonadati</taxon>
        <taxon>Planctomycetota</taxon>
        <taxon>Planctomycetia</taxon>
        <taxon>Planctomycetales</taxon>
        <taxon>Planctomycetaceae</taxon>
        <taxon>Caulifigura</taxon>
    </lineage>
</organism>
<evidence type="ECO:0000256" key="4">
    <source>
        <dbReference type="SAM" id="SignalP"/>
    </source>
</evidence>
<dbReference type="Pfam" id="PF00400">
    <property type="entry name" value="WD40"/>
    <property type="match status" value="2"/>
</dbReference>
<feature type="domain" description="Cytochrome C Planctomycete-type" evidence="5">
    <location>
        <begin position="44"/>
        <end position="99"/>
    </location>
</feature>
<dbReference type="PROSITE" id="PS00678">
    <property type="entry name" value="WD_REPEATS_1"/>
    <property type="match status" value="1"/>
</dbReference>
<dbReference type="EMBL" id="CP036271">
    <property type="protein sequence ID" value="QDT53056.1"/>
    <property type="molecule type" value="Genomic_DNA"/>
</dbReference>
<dbReference type="Gene3D" id="2.130.10.10">
    <property type="entry name" value="YVTN repeat-like/Quinoprotein amine dehydrogenase"/>
    <property type="match status" value="1"/>
</dbReference>
<dbReference type="SUPFAM" id="SSF50978">
    <property type="entry name" value="WD40 repeat-like"/>
    <property type="match status" value="1"/>
</dbReference>
<dbReference type="SMART" id="SM00320">
    <property type="entry name" value="WD40"/>
    <property type="match status" value="4"/>
</dbReference>
<dbReference type="GO" id="GO:0020037">
    <property type="term" value="F:heme binding"/>
    <property type="evidence" value="ECO:0007669"/>
    <property type="project" value="InterPro"/>
</dbReference>
<dbReference type="AlphaFoldDB" id="A0A517SAF5"/>
<dbReference type="KEGG" id="ccos:Pan44_10710"/>
<dbReference type="InterPro" id="IPR036909">
    <property type="entry name" value="Cyt_c-like_dom_sf"/>
</dbReference>
<proteinExistence type="predicted"/>
<evidence type="ECO:0000256" key="1">
    <source>
        <dbReference type="ARBA" id="ARBA00022574"/>
    </source>
</evidence>
<evidence type="ECO:0000256" key="3">
    <source>
        <dbReference type="PROSITE-ProRule" id="PRU00221"/>
    </source>
</evidence>
<keyword evidence="2" id="KW-0677">Repeat</keyword>
<dbReference type="InterPro" id="IPR011429">
    <property type="entry name" value="Cyt_c_Planctomycete-type"/>
</dbReference>
<dbReference type="InterPro" id="IPR036322">
    <property type="entry name" value="WD40_repeat_dom_sf"/>
</dbReference>
<feature type="signal peptide" evidence="4">
    <location>
        <begin position="1"/>
        <end position="24"/>
    </location>
</feature>
<dbReference type="InterPro" id="IPR001680">
    <property type="entry name" value="WD40_rpt"/>
</dbReference>
<dbReference type="InterPro" id="IPR019775">
    <property type="entry name" value="WD40_repeat_CS"/>
</dbReference>
<dbReference type="Pfam" id="PF07635">
    <property type="entry name" value="PSCyt1"/>
    <property type="match status" value="1"/>
</dbReference>
<feature type="chain" id="PRO_5022194223" evidence="4">
    <location>
        <begin position="25"/>
        <end position="553"/>
    </location>
</feature>
<dbReference type="Proteomes" id="UP000315700">
    <property type="component" value="Chromosome"/>
</dbReference>
<reference evidence="6 7" key="1">
    <citation type="submission" date="2019-02" db="EMBL/GenBank/DDBJ databases">
        <title>Deep-cultivation of Planctomycetes and their phenomic and genomic characterization uncovers novel biology.</title>
        <authorList>
            <person name="Wiegand S."/>
            <person name="Jogler M."/>
            <person name="Boedeker C."/>
            <person name="Pinto D."/>
            <person name="Vollmers J."/>
            <person name="Rivas-Marin E."/>
            <person name="Kohn T."/>
            <person name="Peeters S.H."/>
            <person name="Heuer A."/>
            <person name="Rast P."/>
            <person name="Oberbeckmann S."/>
            <person name="Bunk B."/>
            <person name="Jeske O."/>
            <person name="Meyerdierks A."/>
            <person name="Storesund J.E."/>
            <person name="Kallscheuer N."/>
            <person name="Luecker S."/>
            <person name="Lage O.M."/>
            <person name="Pohl T."/>
            <person name="Merkel B.J."/>
            <person name="Hornburger P."/>
            <person name="Mueller R.-W."/>
            <person name="Bruemmer F."/>
            <person name="Labrenz M."/>
            <person name="Spormann A.M."/>
            <person name="Op den Camp H."/>
            <person name="Overmann J."/>
            <person name="Amann R."/>
            <person name="Jetten M.S.M."/>
            <person name="Mascher T."/>
            <person name="Medema M.H."/>
            <person name="Devos D.P."/>
            <person name="Kaster A.-K."/>
            <person name="Ovreas L."/>
            <person name="Rohde M."/>
            <person name="Galperin M.Y."/>
            <person name="Jogler C."/>
        </authorList>
    </citation>
    <scope>NUCLEOTIDE SEQUENCE [LARGE SCALE GENOMIC DNA]</scope>
    <source>
        <strain evidence="6 7">Pan44</strain>
    </source>
</reference>
<accession>A0A517SAF5</accession>
<dbReference type="OrthoDB" id="226265at2"/>
<name>A0A517SAF5_9PLAN</name>